<evidence type="ECO:0000256" key="10">
    <source>
        <dbReference type="ARBA" id="ARBA00023310"/>
    </source>
</evidence>
<dbReference type="GO" id="GO:0005743">
    <property type="term" value="C:mitochondrial inner membrane"/>
    <property type="evidence" value="ECO:0007669"/>
    <property type="project" value="UniProtKB-SubCell"/>
</dbReference>
<evidence type="ECO:0000256" key="11">
    <source>
        <dbReference type="ARBA" id="ARBA00033369"/>
    </source>
</evidence>
<dbReference type="Pfam" id="PF00213">
    <property type="entry name" value="OSCP"/>
    <property type="match status" value="1"/>
</dbReference>
<dbReference type="InterPro" id="IPR026015">
    <property type="entry name" value="ATP_synth_OSCP/delta_N_sf"/>
</dbReference>
<comment type="similarity">
    <text evidence="2">Belongs to the ATPase delta chain family.</text>
</comment>
<evidence type="ECO:0000256" key="3">
    <source>
        <dbReference type="ARBA" id="ARBA00022448"/>
    </source>
</evidence>
<dbReference type="PANTHER" id="PTHR11910">
    <property type="entry name" value="ATP SYNTHASE DELTA CHAIN"/>
    <property type="match status" value="1"/>
</dbReference>
<dbReference type="NCBIfam" id="TIGR01145">
    <property type="entry name" value="ATP_synt_delta"/>
    <property type="match status" value="1"/>
</dbReference>
<evidence type="ECO:0000256" key="1">
    <source>
        <dbReference type="ARBA" id="ARBA00004273"/>
    </source>
</evidence>
<reference evidence="12 13" key="1">
    <citation type="submission" date="2022-12" db="EMBL/GenBank/DDBJ databases">
        <title>Chromosome-level genome assembly of true bugs.</title>
        <authorList>
            <person name="Ma L."/>
            <person name="Li H."/>
        </authorList>
    </citation>
    <scope>NUCLEOTIDE SEQUENCE [LARGE SCALE GENOMIC DNA]</scope>
    <source>
        <strain evidence="12">Lab_2022b</strain>
    </source>
</reference>
<keyword evidence="4" id="KW-0375">Hydrogen ion transport</keyword>
<dbReference type="PRINTS" id="PR00125">
    <property type="entry name" value="ATPASEDELTA"/>
</dbReference>
<dbReference type="SUPFAM" id="SSF47928">
    <property type="entry name" value="N-terminal domain of the delta subunit of the F1F0-ATP synthase"/>
    <property type="match status" value="1"/>
</dbReference>
<proteinExistence type="inferred from homology"/>
<dbReference type="InterPro" id="IPR000711">
    <property type="entry name" value="ATPase_OSCP/dsu"/>
</dbReference>
<organism evidence="12 13">
    <name type="scientific">Rhynocoris fuscipes</name>
    <dbReference type="NCBI Taxonomy" id="488301"/>
    <lineage>
        <taxon>Eukaryota</taxon>
        <taxon>Metazoa</taxon>
        <taxon>Ecdysozoa</taxon>
        <taxon>Arthropoda</taxon>
        <taxon>Hexapoda</taxon>
        <taxon>Insecta</taxon>
        <taxon>Pterygota</taxon>
        <taxon>Neoptera</taxon>
        <taxon>Paraneoptera</taxon>
        <taxon>Hemiptera</taxon>
        <taxon>Heteroptera</taxon>
        <taxon>Panheteroptera</taxon>
        <taxon>Cimicomorpha</taxon>
        <taxon>Reduviidae</taxon>
        <taxon>Harpactorinae</taxon>
        <taxon>Harpactorini</taxon>
        <taxon>Rhynocoris</taxon>
    </lineage>
</organism>
<keyword evidence="9" id="KW-0472">Membrane</keyword>
<evidence type="ECO:0000256" key="9">
    <source>
        <dbReference type="ARBA" id="ARBA00023136"/>
    </source>
</evidence>
<dbReference type="Gene3D" id="1.10.520.20">
    <property type="entry name" value="N-terminal domain of the delta subunit of the F1F0-ATP synthase"/>
    <property type="match status" value="1"/>
</dbReference>
<evidence type="ECO:0000256" key="8">
    <source>
        <dbReference type="ARBA" id="ARBA00023128"/>
    </source>
</evidence>
<evidence type="ECO:0000313" key="12">
    <source>
        <dbReference type="EMBL" id="KAK9502283.1"/>
    </source>
</evidence>
<dbReference type="EMBL" id="JAPXFL010000008">
    <property type="protein sequence ID" value="KAK9502283.1"/>
    <property type="molecule type" value="Genomic_DNA"/>
</dbReference>
<keyword evidence="5" id="KW-0999">Mitochondrion inner membrane</keyword>
<keyword evidence="3" id="KW-0813">Transport</keyword>
<comment type="subcellular location">
    <subcellularLocation>
        <location evidence="1">Mitochondrion inner membrane</location>
    </subcellularLocation>
</comment>
<keyword evidence="13" id="KW-1185">Reference proteome</keyword>
<evidence type="ECO:0000256" key="7">
    <source>
        <dbReference type="ARBA" id="ARBA00023065"/>
    </source>
</evidence>
<dbReference type="AlphaFoldDB" id="A0AAW1CWW1"/>
<keyword evidence="10" id="KW-0066">ATP synthesis</keyword>
<comment type="caution">
    <text evidence="12">The sequence shown here is derived from an EMBL/GenBank/DDBJ whole genome shotgun (WGS) entry which is preliminary data.</text>
</comment>
<dbReference type="HAMAP" id="MF_01416">
    <property type="entry name" value="ATP_synth_delta_bact"/>
    <property type="match status" value="1"/>
</dbReference>
<evidence type="ECO:0000256" key="5">
    <source>
        <dbReference type="ARBA" id="ARBA00022792"/>
    </source>
</evidence>
<evidence type="ECO:0000313" key="13">
    <source>
        <dbReference type="Proteomes" id="UP001461498"/>
    </source>
</evidence>
<keyword evidence="6" id="KW-0809">Transit peptide</keyword>
<dbReference type="FunFam" id="1.10.520.20:FF:000002">
    <property type="entry name" value="ATP synthase subunit O, mitochondrial"/>
    <property type="match status" value="1"/>
</dbReference>
<keyword evidence="7" id="KW-0406">Ion transport</keyword>
<evidence type="ECO:0000256" key="2">
    <source>
        <dbReference type="ARBA" id="ARBA00007046"/>
    </source>
</evidence>
<evidence type="ECO:0000256" key="4">
    <source>
        <dbReference type="ARBA" id="ARBA00022781"/>
    </source>
</evidence>
<accession>A0AAW1CWW1</accession>
<evidence type="ECO:0000256" key="6">
    <source>
        <dbReference type="ARBA" id="ARBA00022946"/>
    </source>
</evidence>
<sequence>MASTTIKLVRTLASSATTKPIKPPVAVFGLDGRYASALYSAATKLKQLDQVEKDLETVKQTLKTDTKFKEFLENPVIKRSLKIEAVKEAANKIKLSPPSANLLALLAENGRLNRLDHVASAFSTIMAGHRGDLTCEVTTAKQLDAEMKGELQKVLKQFAKKGENIILQLKVDPSIIGGMIVSIGDKYVDMSVASKIKKYTQIIEEAV</sequence>
<gene>
    <name evidence="12" type="ORF">O3M35_011081</name>
</gene>
<dbReference type="GO" id="GO:0046933">
    <property type="term" value="F:proton-transporting ATP synthase activity, rotational mechanism"/>
    <property type="evidence" value="ECO:0007669"/>
    <property type="project" value="InterPro"/>
</dbReference>
<protein>
    <recommendedName>
        <fullName evidence="11">Oligomycin sensitivity conferral protein</fullName>
    </recommendedName>
</protein>
<keyword evidence="8" id="KW-0496">Mitochondrion</keyword>
<dbReference type="Proteomes" id="UP001461498">
    <property type="component" value="Unassembled WGS sequence"/>
</dbReference>
<name>A0AAW1CWW1_9HEMI</name>